<evidence type="ECO:0000256" key="3">
    <source>
        <dbReference type="SAM" id="SignalP"/>
    </source>
</evidence>
<gene>
    <name evidence="8" type="ORF">DM484_28715</name>
</gene>
<dbReference type="PANTHER" id="PTHR30097">
    <property type="entry name" value="CATION EFFLUX SYSTEM PROTEIN CUSB"/>
    <property type="match status" value="1"/>
</dbReference>
<comment type="caution">
    <text evidence="8">The sequence shown here is derived from an EMBL/GenBank/DDBJ whole genome shotgun (WGS) entry which is preliminary data.</text>
</comment>
<dbReference type="Pfam" id="PF25954">
    <property type="entry name" value="Beta-barrel_RND_2"/>
    <property type="match status" value="1"/>
</dbReference>
<sequence length="385" mass="42539">MFPPRQFVRFALWLACLFLLACQPKSEDKKSTVTSIPKDEVVLSPNSPKRGYIKEALVGLSTLPLMDPVTATVAYDETRTVRVSSPISGRVTGDIARLGAKLKIGETLATLDSPDLGQAQSDFIRAQADKNLSERTFNRQKELFDHGVAPRKDFDQAQDDLQRASGEAERTRLKLVNLGVKGNNANNRFALLAPIAGEVTERNINPGMEVRPDLSDPLFVLSDLSRLWVLMDVFEKDIGLIRVGQQVLVRVQAYPDRTFPATVEYISRVVDENTRTVKVRCQLPNPEKKLLPSMYASVELQSGPNDQGIVIPLGSLFTEGESDWVFVAIDKDHYLKSPVKVGLRLKDKAVIASGLTRGERLVVDGALLLRTEEDTEQDGGGESKP</sequence>
<keyword evidence="3" id="KW-0732">Signal</keyword>
<dbReference type="InterPro" id="IPR058648">
    <property type="entry name" value="HH_CzcB-like"/>
</dbReference>
<dbReference type="Pfam" id="PF25967">
    <property type="entry name" value="RND-MFP_C"/>
    <property type="match status" value="1"/>
</dbReference>
<dbReference type="Gene3D" id="1.10.287.470">
    <property type="entry name" value="Helix hairpin bin"/>
    <property type="match status" value="1"/>
</dbReference>
<dbReference type="PROSITE" id="PS51257">
    <property type="entry name" value="PROKAR_LIPOPROTEIN"/>
    <property type="match status" value="1"/>
</dbReference>
<dbReference type="SUPFAM" id="SSF111369">
    <property type="entry name" value="HlyD-like secretion proteins"/>
    <property type="match status" value="1"/>
</dbReference>
<feature type="domain" description="CzcB-like barrel-sandwich hybrid" evidence="7">
    <location>
        <begin position="79"/>
        <end position="214"/>
    </location>
</feature>
<evidence type="ECO:0000259" key="4">
    <source>
        <dbReference type="Pfam" id="PF25893"/>
    </source>
</evidence>
<dbReference type="GO" id="GO:0022857">
    <property type="term" value="F:transmembrane transporter activity"/>
    <property type="evidence" value="ECO:0007669"/>
    <property type="project" value="InterPro"/>
</dbReference>
<evidence type="ECO:0000256" key="1">
    <source>
        <dbReference type="ARBA" id="ARBA00009477"/>
    </source>
</evidence>
<proteinExistence type="inferred from homology"/>
<dbReference type="Gene3D" id="2.40.30.170">
    <property type="match status" value="1"/>
</dbReference>
<feature type="domain" description="Multidrug resistance protein MdtA-like C-terminal permuted SH3" evidence="6">
    <location>
        <begin position="309"/>
        <end position="366"/>
    </location>
</feature>
<evidence type="ECO:0000259" key="6">
    <source>
        <dbReference type="Pfam" id="PF25967"/>
    </source>
</evidence>
<evidence type="ECO:0000256" key="2">
    <source>
        <dbReference type="ARBA" id="ARBA00022448"/>
    </source>
</evidence>
<protein>
    <submittedName>
        <fullName evidence="8">Efflux RND transporter periplasmic adaptor subunit</fullName>
    </submittedName>
</protein>
<organism evidence="8 9">
    <name type="scientific">Candidatus Methylumidiphilus alinenensis</name>
    <dbReference type="NCBI Taxonomy" id="2202197"/>
    <lineage>
        <taxon>Bacteria</taxon>
        <taxon>Pseudomonadati</taxon>
        <taxon>Pseudomonadota</taxon>
        <taxon>Gammaproteobacteria</taxon>
        <taxon>Methylococcales</taxon>
        <taxon>Candidatus Methylumidiphilus</taxon>
    </lineage>
</organism>
<accession>A0A2W4QCR8</accession>
<feature type="domain" description="CzcB-like alpha-helical hairpin" evidence="4">
    <location>
        <begin position="118"/>
        <end position="175"/>
    </location>
</feature>
<dbReference type="InterPro" id="IPR058647">
    <property type="entry name" value="BSH_CzcB-like"/>
</dbReference>
<dbReference type="Gene3D" id="2.40.420.20">
    <property type="match status" value="1"/>
</dbReference>
<feature type="signal peptide" evidence="3">
    <location>
        <begin position="1"/>
        <end position="21"/>
    </location>
</feature>
<comment type="similarity">
    <text evidence="1">Belongs to the membrane fusion protein (MFP) (TC 8.A.1) family.</text>
</comment>
<evidence type="ECO:0000313" key="9">
    <source>
        <dbReference type="Proteomes" id="UP000249396"/>
    </source>
</evidence>
<dbReference type="InterPro" id="IPR006143">
    <property type="entry name" value="RND_pump_MFP"/>
</dbReference>
<dbReference type="Proteomes" id="UP000249396">
    <property type="component" value="Unassembled WGS sequence"/>
</dbReference>
<keyword evidence="2" id="KW-0813">Transport</keyword>
<evidence type="ECO:0000313" key="8">
    <source>
        <dbReference type="EMBL" id="PZN70165.1"/>
    </source>
</evidence>
<dbReference type="AlphaFoldDB" id="A0A2W4QCR8"/>
<dbReference type="InterPro" id="IPR051909">
    <property type="entry name" value="MFP_Cation_Efflux"/>
</dbReference>
<dbReference type="FunFam" id="2.40.30.170:FF:000010">
    <property type="entry name" value="Efflux RND transporter periplasmic adaptor subunit"/>
    <property type="match status" value="1"/>
</dbReference>
<name>A0A2W4QCR8_9GAMM</name>
<dbReference type="GO" id="GO:0016020">
    <property type="term" value="C:membrane"/>
    <property type="evidence" value="ECO:0007669"/>
    <property type="project" value="InterPro"/>
</dbReference>
<dbReference type="Pfam" id="PF25973">
    <property type="entry name" value="BSH_CzcB"/>
    <property type="match status" value="1"/>
</dbReference>
<evidence type="ECO:0000259" key="5">
    <source>
        <dbReference type="Pfam" id="PF25954"/>
    </source>
</evidence>
<dbReference type="EMBL" id="QJPH01000563">
    <property type="protein sequence ID" value="PZN70165.1"/>
    <property type="molecule type" value="Genomic_DNA"/>
</dbReference>
<dbReference type="Pfam" id="PF25893">
    <property type="entry name" value="HH_CzcB"/>
    <property type="match status" value="1"/>
</dbReference>
<dbReference type="InterPro" id="IPR058627">
    <property type="entry name" value="MdtA-like_C"/>
</dbReference>
<reference evidence="8 9" key="1">
    <citation type="journal article" date="2018" name="Aquat. Microb. Ecol.">
        <title>Gammaproteobacterial methanotrophs dominate.</title>
        <authorList>
            <person name="Rissanen A.J."/>
            <person name="Saarenheimo J."/>
            <person name="Tiirola M."/>
            <person name="Peura S."/>
            <person name="Aalto S.L."/>
            <person name="Karvinen A."/>
            <person name="Nykanen H."/>
        </authorList>
    </citation>
    <scope>NUCLEOTIDE SEQUENCE [LARGE SCALE GENOMIC DNA]</scope>
    <source>
        <strain evidence="8">AMbin10</strain>
    </source>
</reference>
<dbReference type="NCBIfam" id="TIGR01730">
    <property type="entry name" value="RND_mfp"/>
    <property type="match status" value="1"/>
</dbReference>
<feature type="domain" description="CusB-like beta-barrel" evidence="5">
    <location>
        <begin position="227"/>
        <end position="302"/>
    </location>
</feature>
<evidence type="ECO:0000259" key="7">
    <source>
        <dbReference type="Pfam" id="PF25973"/>
    </source>
</evidence>
<dbReference type="InterPro" id="IPR058792">
    <property type="entry name" value="Beta-barrel_RND_2"/>
</dbReference>
<feature type="chain" id="PRO_5016157644" evidence="3">
    <location>
        <begin position="22"/>
        <end position="385"/>
    </location>
</feature>